<protein>
    <submittedName>
        <fullName evidence="2">Uncharacterized protein</fullName>
    </submittedName>
</protein>
<accession>A0A0G0QYS6</accession>
<feature type="coiled-coil region" evidence="1">
    <location>
        <begin position="45"/>
        <end position="72"/>
    </location>
</feature>
<dbReference type="AlphaFoldDB" id="A0A0G0QYS6"/>
<dbReference type="EMBL" id="LBWS01000001">
    <property type="protein sequence ID" value="KKR15460.1"/>
    <property type="molecule type" value="Genomic_DNA"/>
</dbReference>
<keyword evidence="1" id="KW-0175">Coiled coil</keyword>
<comment type="caution">
    <text evidence="2">The sequence shown here is derived from an EMBL/GenBank/DDBJ whole genome shotgun (WGS) entry which is preliminary data.</text>
</comment>
<dbReference type="GO" id="GO:0006308">
    <property type="term" value="P:DNA catabolic process"/>
    <property type="evidence" value="ECO:0007669"/>
    <property type="project" value="InterPro"/>
</dbReference>
<evidence type="ECO:0000313" key="2">
    <source>
        <dbReference type="EMBL" id="KKR15460.1"/>
    </source>
</evidence>
<dbReference type="GO" id="GO:0009318">
    <property type="term" value="C:exodeoxyribonuclease VII complex"/>
    <property type="evidence" value="ECO:0007669"/>
    <property type="project" value="InterPro"/>
</dbReference>
<organism evidence="2 3">
    <name type="scientific">Candidatus Falkowbacteria bacterium GW2011_GWA2_39_24</name>
    <dbReference type="NCBI Taxonomy" id="1618634"/>
    <lineage>
        <taxon>Bacteria</taxon>
        <taxon>Candidatus Falkowiibacteriota</taxon>
    </lineage>
</organism>
<reference evidence="2 3" key="1">
    <citation type="journal article" date="2015" name="Nature">
        <title>rRNA introns, odd ribosomes, and small enigmatic genomes across a large radiation of phyla.</title>
        <authorList>
            <person name="Brown C.T."/>
            <person name="Hug L.A."/>
            <person name="Thomas B.C."/>
            <person name="Sharon I."/>
            <person name="Castelle C.J."/>
            <person name="Singh A."/>
            <person name="Wilkins M.J."/>
            <person name="Williams K.H."/>
            <person name="Banfield J.F."/>
        </authorList>
    </citation>
    <scope>NUCLEOTIDE SEQUENCE [LARGE SCALE GENOMIC DNA]</scope>
</reference>
<name>A0A0G0QYS6_9BACT</name>
<dbReference type="Gene3D" id="1.10.287.1040">
    <property type="entry name" value="Exonuclease VII, small subunit"/>
    <property type="match status" value="1"/>
</dbReference>
<dbReference type="Proteomes" id="UP000034048">
    <property type="component" value="Unassembled WGS sequence"/>
</dbReference>
<dbReference type="InterPro" id="IPR037004">
    <property type="entry name" value="Exonuc_VII_ssu_sf"/>
</dbReference>
<dbReference type="GO" id="GO:0008855">
    <property type="term" value="F:exodeoxyribonuclease VII activity"/>
    <property type="evidence" value="ECO:0007669"/>
    <property type="project" value="InterPro"/>
</dbReference>
<proteinExistence type="predicted"/>
<evidence type="ECO:0000256" key="1">
    <source>
        <dbReference type="SAM" id="Coils"/>
    </source>
</evidence>
<sequence>MPKENAQNLNDNLKRLAKITEWFDNQGEVDVEEGLKKVKEAAGIIKVSKVRLKEIENEFEEIKKEIETEDADKGK</sequence>
<evidence type="ECO:0000313" key="3">
    <source>
        <dbReference type="Proteomes" id="UP000034048"/>
    </source>
</evidence>
<gene>
    <name evidence="2" type="ORF">UT42_C0001G0017</name>
</gene>